<evidence type="ECO:0000313" key="3">
    <source>
        <dbReference type="EMBL" id="OGK16436.1"/>
    </source>
</evidence>
<dbReference type="HAMAP" id="MF_00973">
    <property type="entry name" value="Gluconeogen_factor"/>
    <property type="match status" value="1"/>
</dbReference>
<comment type="caution">
    <text evidence="3">The sequence shown here is derived from an EMBL/GenBank/DDBJ whole genome shotgun (WGS) entry which is preliminary data.</text>
</comment>
<organism evidence="3 4">
    <name type="scientific">Candidatus Roizmanbacteria bacterium RIFCSPHIGHO2_01_FULL_39_12b</name>
    <dbReference type="NCBI Taxonomy" id="1802030"/>
    <lineage>
        <taxon>Bacteria</taxon>
        <taxon>Candidatus Roizmaniibacteriota</taxon>
    </lineage>
</organism>
<dbReference type="InterPro" id="IPR010119">
    <property type="entry name" value="Gluconeogen_factor"/>
</dbReference>
<dbReference type="NCBIfam" id="TIGR01826">
    <property type="entry name" value="CofD_related"/>
    <property type="match status" value="1"/>
</dbReference>
<dbReference type="SUPFAM" id="SSF142338">
    <property type="entry name" value="CofD-like"/>
    <property type="match status" value="1"/>
</dbReference>
<comment type="similarity">
    <text evidence="2">Belongs to the gluconeogenesis factor family.</text>
</comment>
<dbReference type="PANTHER" id="PTHR30135:SF3">
    <property type="entry name" value="GLUCONEOGENESIS FACTOR-RELATED"/>
    <property type="match status" value="1"/>
</dbReference>
<evidence type="ECO:0000256" key="1">
    <source>
        <dbReference type="ARBA" id="ARBA00022490"/>
    </source>
</evidence>
<dbReference type="Gene3D" id="3.40.50.10680">
    <property type="entry name" value="CofD-like domains"/>
    <property type="match status" value="1"/>
</dbReference>
<dbReference type="GO" id="GO:0043743">
    <property type="term" value="F:LPPG:FO 2-phospho-L-lactate transferase activity"/>
    <property type="evidence" value="ECO:0007669"/>
    <property type="project" value="InterPro"/>
</dbReference>
<accession>A0A1F7GC33</accession>
<keyword evidence="1 2" id="KW-0963">Cytoplasm</keyword>
<dbReference type="InterPro" id="IPR002882">
    <property type="entry name" value="CofD"/>
</dbReference>
<protein>
    <recommendedName>
        <fullName evidence="2">Putative gluconeogenesis factor</fullName>
    </recommendedName>
</protein>
<dbReference type="Proteomes" id="UP000178372">
    <property type="component" value="Unassembled WGS sequence"/>
</dbReference>
<gene>
    <name evidence="3" type="ORF">A2690_03755</name>
</gene>
<dbReference type="InterPro" id="IPR038136">
    <property type="entry name" value="CofD-like_dom_sf"/>
</dbReference>
<dbReference type="Pfam" id="PF01933">
    <property type="entry name" value="CofD"/>
    <property type="match status" value="1"/>
</dbReference>
<comment type="function">
    <text evidence="2">Required for morphogenesis under gluconeogenic growth conditions.</text>
</comment>
<dbReference type="AlphaFoldDB" id="A0A1F7GC33"/>
<dbReference type="CDD" id="cd07187">
    <property type="entry name" value="YvcK_like"/>
    <property type="match status" value="1"/>
</dbReference>
<comment type="subcellular location">
    <subcellularLocation>
        <location evidence="2">Cytoplasm</location>
    </subcellularLocation>
</comment>
<reference evidence="3 4" key="1">
    <citation type="journal article" date="2016" name="Nat. Commun.">
        <title>Thousands of microbial genomes shed light on interconnected biogeochemical processes in an aquifer system.</title>
        <authorList>
            <person name="Anantharaman K."/>
            <person name="Brown C.T."/>
            <person name="Hug L.A."/>
            <person name="Sharon I."/>
            <person name="Castelle C.J."/>
            <person name="Probst A.J."/>
            <person name="Thomas B.C."/>
            <person name="Singh A."/>
            <person name="Wilkins M.J."/>
            <person name="Karaoz U."/>
            <person name="Brodie E.L."/>
            <person name="Williams K.H."/>
            <person name="Hubbard S.S."/>
            <person name="Banfield J.F."/>
        </authorList>
    </citation>
    <scope>NUCLEOTIDE SEQUENCE [LARGE SCALE GENOMIC DNA]</scope>
</reference>
<sequence>MKRMQLQRVAVIGGGTGTFITLTGLKKYPIDLGVVVAMTDSGGSTGRLRDQYGVLPPGDLRQCLVALSQSDEIWRELFLYRFDKGDFAGHNFGNILLSVLEKISPNYREVIKRASTILNVKGGIFPVTFKKTNLKAKYESGKVIKGEALIDKDNHFGRVISLSLTPPSIANPNAVKRLKNSDFVVIGPGDLYTSLIPCLLPHGIVKALSKLKIIFVANLMNKSGQTDGFTLTGHVSEIEKYLNRPVNKIIVNNATLPQKAVLYYQKYKEDPVLDDLKADRRVVREDLLSYSQYKNKKGDMLKRSLLRHDPEKLAKAIFKLM</sequence>
<dbReference type="GO" id="GO:0005737">
    <property type="term" value="C:cytoplasm"/>
    <property type="evidence" value="ECO:0007669"/>
    <property type="project" value="UniProtKB-SubCell"/>
</dbReference>
<dbReference type="GO" id="GO:0008360">
    <property type="term" value="P:regulation of cell shape"/>
    <property type="evidence" value="ECO:0007669"/>
    <property type="project" value="UniProtKB-UniRule"/>
</dbReference>
<name>A0A1F7GC33_9BACT</name>
<evidence type="ECO:0000256" key="2">
    <source>
        <dbReference type="HAMAP-Rule" id="MF_00973"/>
    </source>
</evidence>
<evidence type="ECO:0000313" key="4">
    <source>
        <dbReference type="Proteomes" id="UP000178372"/>
    </source>
</evidence>
<dbReference type="EMBL" id="MFZF01000016">
    <property type="protein sequence ID" value="OGK16436.1"/>
    <property type="molecule type" value="Genomic_DNA"/>
</dbReference>
<proteinExistence type="inferred from homology"/>
<dbReference type="PANTHER" id="PTHR30135">
    <property type="entry name" value="UNCHARACTERIZED PROTEIN YVCK-RELATED"/>
    <property type="match status" value="1"/>
</dbReference>